<protein>
    <submittedName>
        <fullName evidence="1">Uncharacterized protein</fullName>
    </submittedName>
</protein>
<proteinExistence type="predicted"/>
<evidence type="ECO:0000313" key="2">
    <source>
        <dbReference type="Proteomes" id="UP000786183"/>
    </source>
</evidence>
<gene>
    <name evidence="1" type="ORF">AVCANL283_02655</name>
</gene>
<organism evidence="1 2">
    <name type="scientific">Campylobacter canadensis</name>
    <dbReference type="NCBI Taxonomy" id="449520"/>
    <lineage>
        <taxon>Bacteria</taxon>
        <taxon>Pseudomonadati</taxon>
        <taxon>Campylobacterota</taxon>
        <taxon>Epsilonproteobacteria</taxon>
        <taxon>Campylobacterales</taxon>
        <taxon>Campylobacteraceae</taxon>
        <taxon>Campylobacter</taxon>
    </lineage>
</organism>
<sequence>MNTYKQRLLEAKQRLQACQKETQNTLSCINCEKIFDCKIRDDFVNATYESMSEGKSQDFNF</sequence>
<keyword evidence="2" id="KW-1185">Reference proteome</keyword>
<dbReference type="RefSeq" id="WP_172233221.1">
    <property type="nucleotide sequence ID" value="NZ_CP035946.1"/>
</dbReference>
<dbReference type="EMBL" id="JACGBB010000004">
    <property type="protein sequence ID" value="MBZ7987020.1"/>
    <property type="molecule type" value="Genomic_DNA"/>
</dbReference>
<dbReference type="Proteomes" id="UP000786183">
    <property type="component" value="Unassembled WGS sequence"/>
</dbReference>
<name>A0ABS7WSR4_9BACT</name>
<evidence type="ECO:0000313" key="1">
    <source>
        <dbReference type="EMBL" id="MBZ7987020.1"/>
    </source>
</evidence>
<accession>A0ABS7WSR4</accession>
<comment type="caution">
    <text evidence="1">The sequence shown here is derived from an EMBL/GenBank/DDBJ whole genome shotgun (WGS) entry which is preliminary data.</text>
</comment>
<reference evidence="1 2" key="1">
    <citation type="submission" date="2020-07" db="EMBL/GenBank/DDBJ databases">
        <title>Transfer of Campylobacter canadensis to the novel genus Avispirillum gen. nov., that also includes two novel species recovered from migratory waterfowl: Avispirillum anseris sp. nov. and Avispirillum brantae sp. nov.</title>
        <authorList>
            <person name="Miller W.G."/>
            <person name="Chapman M.H."/>
            <person name="Yee E."/>
            <person name="Inglis G.D."/>
        </authorList>
    </citation>
    <scope>NUCLEOTIDE SEQUENCE [LARGE SCALE GENOMIC DNA]</scope>
    <source>
        <strain evidence="1 2">L283</strain>
    </source>
</reference>